<evidence type="ECO:0000313" key="2">
    <source>
        <dbReference type="Proteomes" id="UP000198809"/>
    </source>
</evidence>
<sequence length="106" mass="12199">MSMKRSDGDMGVKHGRDYGDILRDLTRAVECIPDSYLFFEMEPEEWQELPRESKLEVWEALAEDLFFALGNEPVIYVGSGVVIYDKEAHRINILVGDEDMESVELI</sequence>
<dbReference type="Proteomes" id="UP000198809">
    <property type="component" value="Unassembled WGS sequence"/>
</dbReference>
<evidence type="ECO:0000313" key="1">
    <source>
        <dbReference type="EMBL" id="SEP20550.1"/>
    </source>
</evidence>
<dbReference type="EMBL" id="FODH01000029">
    <property type="protein sequence ID" value="SEP20550.1"/>
    <property type="molecule type" value="Genomic_DNA"/>
</dbReference>
<name>A0A1H8VYX5_9BACL</name>
<organism evidence="1 2">
    <name type="scientific">Paenibacillus sophorae</name>
    <dbReference type="NCBI Taxonomy" id="1333845"/>
    <lineage>
        <taxon>Bacteria</taxon>
        <taxon>Bacillati</taxon>
        <taxon>Bacillota</taxon>
        <taxon>Bacilli</taxon>
        <taxon>Bacillales</taxon>
        <taxon>Paenibacillaceae</taxon>
        <taxon>Paenibacillus</taxon>
    </lineage>
</organism>
<dbReference type="STRING" id="1333845.SAMN04487895_12920"/>
<dbReference type="AlphaFoldDB" id="A0A1H8VYX5"/>
<reference evidence="1 2" key="1">
    <citation type="submission" date="2016-10" db="EMBL/GenBank/DDBJ databases">
        <authorList>
            <person name="de Groot N.N."/>
        </authorList>
    </citation>
    <scope>NUCLEOTIDE SEQUENCE [LARGE SCALE GENOMIC DNA]</scope>
    <source>
        <strain evidence="1 2">CGMCC 1.10238</strain>
    </source>
</reference>
<proteinExistence type="predicted"/>
<protein>
    <submittedName>
        <fullName evidence="1">Uncharacterized protein</fullName>
    </submittedName>
</protein>
<accession>A0A1H8VYX5</accession>
<gene>
    <name evidence="1" type="ORF">SAMN04487895_12920</name>
</gene>